<evidence type="ECO:0000313" key="1">
    <source>
        <dbReference type="EMBL" id="SMB28616.1"/>
    </source>
</evidence>
<proteinExistence type="predicted"/>
<dbReference type="Pfam" id="PF25209">
    <property type="entry name" value="Phage_capsid_4"/>
    <property type="match status" value="1"/>
</dbReference>
<evidence type="ECO:0008006" key="3">
    <source>
        <dbReference type="Google" id="ProtNLM"/>
    </source>
</evidence>
<accession>A0A7Z7HST8</accession>
<dbReference type="EMBL" id="LT837803">
    <property type="protein sequence ID" value="SMB28616.1"/>
    <property type="molecule type" value="Genomic_DNA"/>
</dbReference>
<keyword evidence="2" id="KW-1185">Reference proteome</keyword>
<dbReference type="Proteomes" id="UP000242886">
    <property type="component" value="Chromosome SDENCHOL"/>
</dbReference>
<protein>
    <recommendedName>
        <fullName evidence="3">Capsid protein</fullName>
    </recommendedName>
</protein>
<gene>
    <name evidence="1" type="ORF">SDENCHOL_20666</name>
</gene>
<organism evidence="1 2">
    <name type="scientific">Sterolibacterium denitrificans</name>
    <dbReference type="NCBI Taxonomy" id="157592"/>
    <lineage>
        <taxon>Bacteria</taxon>
        <taxon>Pseudomonadati</taxon>
        <taxon>Pseudomonadota</taxon>
        <taxon>Betaproteobacteria</taxon>
        <taxon>Nitrosomonadales</taxon>
        <taxon>Sterolibacteriaceae</taxon>
        <taxon>Sterolibacterium</taxon>
    </lineage>
</organism>
<sequence>MYNASASITSICDAIGVRAGVISPAAAHPKAIELLDDRQNNKLLPMLAAGCVARMPNASERTSGFGTKDFGNTLANVFKSVTLRKRVGLLDHRLICDMRELPDFREHTFPNLDTDIHLDEKSEGGETSSDVSLSDQVGLKAGLASYTKRIFISRQVLVDDDVELIAGLAANVGAAAARREAEKVYALLEGNPVLDDGEYMFHAGMGNIVGSAFSENALGSAMAALRNQITPAGAIANLGTKNLVVASDLEFAARKLIHESGLGNTVYVVVSPWLANGRWYLTADPNLSPAVGLMHLEGSGGNVFVGYIAHDKQRRDGVLLAVAFDFGTVALGRVGIVRGGA</sequence>
<dbReference type="AlphaFoldDB" id="A0A7Z7HST8"/>
<name>A0A7Z7HST8_9PROT</name>
<reference evidence="1" key="1">
    <citation type="submission" date="2017-03" db="EMBL/GenBank/DDBJ databases">
        <authorList>
            <consortium name="AG Boll"/>
        </authorList>
    </citation>
    <scope>NUCLEOTIDE SEQUENCE [LARGE SCALE GENOMIC DNA]</scope>
    <source>
        <strain evidence="1">Chol</strain>
    </source>
</reference>
<evidence type="ECO:0000313" key="2">
    <source>
        <dbReference type="Proteomes" id="UP000242886"/>
    </source>
</evidence>